<evidence type="ECO:0000259" key="6">
    <source>
        <dbReference type="Pfam" id="PF00151"/>
    </source>
</evidence>
<dbReference type="AlphaFoldDB" id="A0A1J1I2N9"/>
<dbReference type="PANTHER" id="PTHR11610:SF150">
    <property type="entry name" value="FI01825P-RELATED"/>
    <property type="match status" value="1"/>
</dbReference>
<dbReference type="EMBL" id="CVRI01000038">
    <property type="protein sequence ID" value="CRK94034.1"/>
    <property type="molecule type" value="Genomic_DNA"/>
</dbReference>
<dbReference type="GO" id="GO:0017171">
    <property type="term" value="F:serine hydrolase activity"/>
    <property type="evidence" value="ECO:0007669"/>
    <property type="project" value="TreeGrafter"/>
</dbReference>
<proteinExistence type="inferred from homology"/>
<evidence type="ECO:0000256" key="5">
    <source>
        <dbReference type="SAM" id="SignalP"/>
    </source>
</evidence>
<dbReference type="GO" id="GO:0005615">
    <property type="term" value="C:extracellular space"/>
    <property type="evidence" value="ECO:0007669"/>
    <property type="project" value="TreeGrafter"/>
</dbReference>
<dbReference type="GO" id="GO:0016298">
    <property type="term" value="F:lipase activity"/>
    <property type="evidence" value="ECO:0007669"/>
    <property type="project" value="InterPro"/>
</dbReference>
<dbReference type="InterPro" id="IPR033906">
    <property type="entry name" value="Lipase_N"/>
</dbReference>
<dbReference type="Pfam" id="PF00151">
    <property type="entry name" value="Lipase"/>
    <property type="match status" value="1"/>
</dbReference>
<dbReference type="Proteomes" id="UP000183832">
    <property type="component" value="Unassembled WGS sequence"/>
</dbReference>
<dbReference type="PANTHER" id="PTHR11610">
    <property type="entry name" value="LIPASE"/>
    <property type="match status" value="1"/>
</dbReference>
<evidence type="ECO:0000256" key="3">
    <source>
        <dbReference type="ARBA" id="ARBA00022525"/>
    </source>
</evidence>
<dbReference type="Gene3D" id="3.40.50.1820">
    <property type="entry name" value="alpha/beta hydrolase"/>
    <property type="match status" value="1"/>
</dbReference>
<reference evidence="7 8" key="1">
    <citation type="submission" date="2015-04" db="EMBL/GenBank/DDBJ databases">
        <authorList>
            <person name="Syromyatnikov M.Y."/>
            <person name="Popov V.N."/>
        </authorList>
    </citation>
    <scope>NUCLEOTIDE SEQUENCE [LARGE SCALE GENOMIC DNA]</scope>
</reference>
<dbReference type="InterPro" id="IPR029058">
    <property type="entry name" value="AB_hydrolase_fold"/>
</dbReference>
<comment type="similarity">
    <text evidence="2 4">Belongs to the AB hydrolase superfamily. Lipase family.</text>
</comment>
<protein>
    <submittedName>
        <fullName evidence="7">CLUMA_CG007558, isoform A</fullName>
    </submittedName>
</protein>
<organism evidence="7 8">
    <name type="scientific">Clunio marinus</name>
    <dbReference type="NCBI Taxonomy" id="568069"/>
    <lineage>
        <taxon>Eukaryota</taxon>
        <taxon>Metazoa</taxon>
        <taxon>Ecdysozoa</taxon>
        <taxon>Arthropoda</taxon>
        <taxon>Hexapoda</taxon>
        <taxon>Insecta</taxon>
        <taxon>Pterygota</taxon>
        <taxon>Neoptera</taxon>
        <taxon>Endopterygota</taxon>
        <taxon>Diptera</taxon>
        <taxon>Nematocera</taxon>
        <taxon>Chironomoidea</taxon>
        <taxon>Chironomidae</taxon>
        <taxon>Clunio</taxon>
    </lineage>
</organism>
<evidence type="ECO:0000313" key="8">
    <source>
        <dbReference type="Proteomes" id="UP000183832"/>
    </source>
</evidence>
<evidence type="ECO:0000313" key="7">
    <source>
        <dbReference type="EMBL" id="CRK94034.1"/>
    </source>
</evidence>
<dbReference type="FunFam" id="3.40.50.1820:FF:000076">
    <property type="entry name" value="phospholipase A1"/>
    <property type="match status" value="1"/>
</dbReference>
<sequence length="349" mass="37657">MKCLVLSLLLFIDVSLASPLPHHDGILEEIKQNIVIEDPKHRWSMVPDAEGRMHLIDLNPYEMPVEPLFNAAADIRFILHTRSNPTAGQVIQLENLASLQNSNFNPAHETRITIHGWLGTAGSTVHVNTRPQYLEVDNFNLVTVDWSVGASSINYITARNRVDDAAAVVARFIDFCHLHGFIQFPRVHIIGHSLGGQMAGVAGKRVSRGRVQVITALDPAGPLFSLNDPDRRVAPTDGVYVEVIVTNGGVLGFMDPIGQANFYPNFGVAQPGCGSDASGQCAHERVNAFFAESIRTVFTGRQCASFAEIGNNQCTPTGVTSRMGGAFGSVGASGIFHLTTNANAPFSMG</sequence>
<comment type="subcellular location">
    <subcellularLocation>
        <location evidence="1">Secreted</location>
    </subcellularLocation>
</comment>
<accession>A0A1J1I2N9</accession>
<evidence type="ECO:0000256" key="4">
    <source>
        <dbReference type="RuleBase" id="RU004262"/>
    </source>
</evidence>
<evidence type="ECO:0000256" key="2">
    <source>
        <dbReference type="ARBA" id="ARBA00010701"/>
    </source>
</evidence>
<dbReference type="CDD" id="cd00707">
    <property type="entry name" value="Pancreat_lipase_like"/>
    <property type="match status" value="1"/>
</dbReference>
<name>A0A1J1I2N9_9DIPT</name>
<dbReference type="OrthoDB" id="199913at2759"/>
<feature type="signal peptide" evidence="5">
    <location>
        <begin position="1"/>
        <end position="17"/>
    </location>
</feature>
<evidence type="ECO:0000256" key="1">
    <source>
        <dbReference type="ARBA" id="ARBA00004613"/>
    </source>
</evidence>
<keyword evidence="5" id="KW-0732">Signal</keyword>
<dbReference type="GO" id="GO:0016042">
    <property type="term" value="P:lipid catabolic process"/>
    <property type="evidence" value="ECO:0007669"/>
    <property type="project" value="TreeGrafter"/>
</dbReference>
<keyword evidence="8" id="KW-1185">Reference proteome</keyword>
<feature type="domain" description="Lipase" evidence="6">
    <location>
        <begin position="70"/>
        <end position="346"/>
    </location>
</feature>
<feature type="chain" id="PRO_5012430228" evidence="5">
    <location>
        <begin position="18"/>
        <end position="349"/>
    </location>
</feature>
<gene>
    <name evidence="7" type="primary">similar to Lipase member H</name>
    <name evidence="7" type="ORF">CLUMA_CG007558</name>
</gene>
<dbReference type="InterPro" id="IPR013818">
    <property type="entry name" value="Lipase"/>
</dbReference>
<keyword evidence="3" id="KW-0964">Secreted</keyword>
<dbReference type="InterPro" id="IPR000734">
    <property type="entry name" value="TAG_lipase"/>
</dbReference>
<dbReference type="STRING" id="568069.A0A1J1I2N9"/>
<dbReference type="PRINTS" id="PR00821">
    <property type="entry name" value="TAGLIPASE"/>
</dbReference>
<dbReference type="SUPFAM" id="SSF53474">
    <property type="entry name" value="alpha/beta-Hydrolases"/>
    <property type="match status" value="1"/>
</dbReference>